<evidence type="ECO:0000313" key="2">
    <source>
        <dbReference type="Proteomes" id="UP000265930"/>
    </source>
</evidence>
<dbReference type="AlphaFoldDB" id="A0A399IKY9"/>
<proteinExistence type="predicted"/>
<evidence type="ECO:0000313" key="1">
    <source>
        <dbReference type="EMBL" id="RII33675.1"/>
    </source>
</evidence>
<accession>A0A399IKY9</accession>
<dbReference type="SUPFAM" id="SSF55729">
    <property type="entry name" value="Acyl-CoA N-acyltransferases (Nat)"/>
    <property type="match status" value="1"/>
</dbReference>
<dbReference type="Gene3D" id="3.40.630.30">
    <property type="match status" value="1"/>
</dbReference>
<organism evidence="1 2">
    <name type="scientific">Clostridium chromiireducens</name>
    <dbReference type="NCBI Taxonomy" id="225345"/>
    <lineage>
        <taxon>Bacteria</taxon>
        <taxon>Bacillati</taxon>
        <taxon>Bacillota</taxon>
        <taxon>Clostridia</taxon>
        <taxon>Eubacteriales</taxon>
        <taxon>Clostridiaceae</taxon>
        <taxon>Clostridium</taxon>
    </lineage>
</organism>
<gene>
    <name evidence="1" type="ORF">D2A34_18290</name>
</gene>
<sequence>MKNNQKNVDVDNFRLPQHRRKGIGRSIMINLSKFAISQGLIPIAGCWHGNTESIEPLISSGLIPENRIFYVRFR</sequence>
<dbReference type="EMBL" id="QXDJ01000004">
    <property type="protein sequence ID" value="RII33675.1"/>
    <property type="molecule type" value="Genomic_DNA"/>
</dbReference>
<name>A0A399IKY9_9CLOT</name>
<protein>
    <recommendedName>
        <fullName evidence="3">GNAT family N-acetyltransferase</fullName>
    </recommendedName>
</protein>
<dbReference type="Proteomes" id="UP000265930">
    <property type="component" value="Unassembled WGS sequence"/>
</dbReference>
<reference evidence="1 2" key="1">
    <citation type="submission" date="2018-08" db="EMBL/GenBank/DDBJ databases">
        <title>Genome of Clostridium chromiireducens C1, DSM12136.</title>
        <authorList>
            <person name="Xing M."/>
            <person name="Wei Y."/>
            <person name="Ang E.L."/>
            <person name="Zhao H."/>
            <person name="Zhang Y."/>
        </authorList>
    </citation>
    <scope>NUCLEOTIDE SEQUENCE [LARGE SCALE GENOMIC DNA]</scope>
    <source>
        <strain evidence="1 2">C1</strain>
    </source>
</reference>
<comment type="caution">
    <text evidence="1">The sequence shown here is derived from an EMBL/GenBank/DDBJ whole genome shotgun (WGS) entry which is preliminary data.</text>
</comment>
<evidence type="ECO:0008006" key="3">
    <source>
        <dbReference type="Google" id="ProtNLM"/>
    </source>
</evidence>
<dbReference type="InterPro" id="IPR016181">
    <property type="entry name" value="Acyl_CoA_acyltransferase"/>
</dbReference>